<feature type="domain" description="Tyr recombinase" evidence="4">
    <location>
        <begin position="27"/>
        <end position="212"/>
    </location>
</feature>
<name>A0ABT4GGP5_9BACL</name>
<dbReference type="InterPro" id="IPR013762">
    <property type="entry name" value="Integrase-like_cat_sf"/>
</dbReference>
<dbReference type="Pfam" id="PF00589">
    <property type="entry name" value="Phage_integrase"/>
    <property type="match status" value="1"/>
</dbReference>
<comment type="caution">
    <text evidence="5">The sequence shown here is derived from an EMBL/GenBank/DDBJ whole genome shotgun (WGS) entry which is preliminary data.</text>
</comment>
<gene>
    <name evidence="5" type="ORF">M5X19_21015</name>
</gene>
<evidence type="ECO:0000256" key="3">
    <source>
        <dbReference type="ARBA" id="ARBA00023172"/>
    </source>
</evidence>
<evidence type="ECO:0000256" key="2">
    <source>
        <dbReference type="ARBA" id="ARBA00023125"/>
    </source>
</evidence>
<dbReference type="SUPFAM" id="SSF56349">
    <property type="entry name" value="DNA breaking-rejoining enzymes"/>
    <property type="match status" value="1"/>
</dbReference>
<dbReference type="RefSeq" id="WP_268616725.1">
    <property type="nucleotide sequence ID" value="NZ_JAMDMX010000068.1"/>
</dbReference>
<evidence type="ECO:0000313" key="5">
    <source>
        <dbReference type="EMBL" id="MCY9695365.1"/>
    </source>
</evidence>
<dbReference type="InterPro" id="IPR002104">
    <property type="entry name" value="Integrase_catalytic"/>
</dbReference>
<dbReference type="PANTHER" id="PTHR30349">
    <property type="entry name" value="PHAGE INTEGRASE-RELATED"/>
    <property type="match status" value="1"/>
</dbReference>
<comment type="similarity">
    <text evidence="1">Belongs to the 'phage' integrase family.</text>
</comment>
<dbReference type="Gene3D" id="1.10.443.10">
    <property type="entry name" value="Intergrase catalytic core"/>
    <property type="match status" value="1"/>
</dbReference>
<keyword evidence="6" id="KW-1185">Reference proteome</keyword>
<accession>A0ABT4GGP5</accession>
<dbReference type="CDD" id="cd00397">
    <property type="entry name" value="DNA_BRE_C"/>
    <property type="match status" value="1"/>
</dbReference>
<keyword evidence="3" id="KW-0233">DNA recombination</keyword>
<dbReference type="PANTHER" id="PTHR30349:SF41">
    <property type="entry name" value="INTEGRASE_RECOMBINASE PROTEIN MJ0367-RELATED"/>
    <property type="match status" value="1"/>
</dbReference>
<evidence type="ECO:0000313" key="6">
    <source>
        <dbReference type="Proteomes" id="UP001527099"/>
    </source>
</evidence>
<dbReference type="InterPro" id="IPR050090">
    <property type="entry name" value="Tyrosine_recombinase_XerCD"/>
</dbReference>
<evidence type="ECO:0000256" key="1">
    <source>
        <dbReference type="ARBA" id="ARBA00008857"/>
    </source>
</evidence>
<reference evidence="5 6" key="1">
    <citation type="submission" date="2022-05" db="EMBL/GenBank/DDBJ databases">
        <title>Genome Sequencing of Bee-Associated Microbes.</title>
        <authorList>
            <person name="Dunlap C."/>
        </authorList>
    </citation>
    <scope>NUCLEOTIDE SEQUENCE [LARGE SCALE GENOMIC DNA]</scope>
    <source>
        <strain evidence="5 6">NRRL B-14421</strain>
    </source>
</reference>
<dbReference type="PROSITE" id="PS51898">
    <property type="entry name" value="TYR_RECOMBINASE"/>
    <property type="match status" value="1"/>
</dbReference>
<evidence type="ECO:0000259" key="4">
    <source>
        <dbReference type="PROSITE" id="PS51898"/>
    </source>
</evidence>
<protein>
    <submittedName>
        <fullName evidence="5">Tyrosine-type recombinase/integrase</fullName>
    </submittedName>
</protein>
<keyword evidence="2" id="KW-0238">DNA-binding</keyword>
<dbReference type="EMBL" id="JAMDMX010000068">
    <property type="protein sequence ID" value="MCY9695365.1"/>
    <property type="molecule type" value="Genomic_DNA"/>
</dbReference>
<organism evidence="5 6">
    <name type="scientific">Paenibacillus alginolyticus</name>
    <dbReference type="NCBI Taxonomy" id="59839"/>
    <lineage>
        <taxon>Bacteria</taxon>
        <taxon>Bacillati</taxon>
        <taxon>Bacillota</taxon>
        <taxon>Bacilli</taxon>
        <taxon>Bacillales</taxon>
        <taxon>Paenibacillaceae</taxon>
        <taxon>Paenibacillus</taxon>
    </lineage>
</organism>
<sequence length="230" mass="26361">MFNFIASEKLITVNPVANIKQPRFDNEDKETFSDEHIQRLIAAPDTNTYAGLRDRTLILLLADGGFRIQEAIRLTTEFIDIKARCVHLPAWMNKNRKPRTVPLSAEVIREVAALINENRRNFGEVEHVFLANYGDPLKADHFRKRLKGHAVKAGIIGDLQVSPHQFRSYFLTQFLLNGGDVFSAQRIVAHSSIQTTRRYVKLNDENIRQQHAQYSPISRLGMTRVGKIKR</sequence>
<dbReference type="InterPro" id="IPR011010">
    <property type="entry name" value="DNA_brk_join_enz"/>
</dbReference>
<proteinExistence type="inferred from homology"/>
<dbReference type="Proteomes" id="UP001527099">
    <property type="component" value="Unassembled WGS sequence"/>
</dbReference>